<keyword evidence="2" id="KW-1185">Reference proteome</keyword>
<protein>
    <recommendedName>
        <fullName evidence="3">Phage-Barnase-EndoU-ColicinE5/D-RelE like nuclease 3 domain-containing protein</fullName>
    </recommendedName>
</protein>
<reference evidence="1 2" key="1">
    <citation type="submission" date="2023-11" db="EMBL/GenBank/DDBJ databases">
        <title>A Novel Polar Bacteriovorax (B. antarcticus) Isolated from the Biocrust in Antarctica.</title>
        <authorList>
            <person name="Mun W."/>
            <person name="Choi S.Y."/>
            <person name="Mitchell R.J."/>
        </authorList>
    </citation>
    <scope>NUCLEOTIDE SEQUENCE [LARGE SCALE GENOMIC DNA]</scope>
    <source>
        <strain evidence="1 2">PP10</strain>
    </source>
</reference>
<organism evidence="1 2">
    <name type="scientific">Bacteriovorax antarcticus</name>
    <dbReference type="NCBI Taxonomy" id="3088717"/>
    <lineage>
        <taxon>Bacteria</taxon>
        <taxon>Pseudomonadati</taxon>
        <taxon>Bdellovibrionota</taxon>
        <taxon>Bacteriovoracia</taxon>
        <taxon>Bacteriovoracales</taxon>
        <taxon>Bacteriovoracaceae</taxon>
        <taxon>Bacteriovorax</taxon>
    </lineage>
</organism>
<evidence type="ECO:0000313" key="1">
    <source>
        <dbReference type="EMBL" id="MEA9356606.1"/>
    </source>
</evidence>
<proteinExistence type="predicted"/>
<evidence type="ECO:0008006" key="3">
    <source>
        <dbReference type="Google" id="ProtNLM"/>
    </source>
</evidence>
<sequence length="114" mass="13149">MKPTNLSVVKISPVSLGITTISTLEIDLNHINYGYDKETKSYKKKTRSAFNEIEVAHIFSLLNDCFLEPVGKQDNYLYFAEEIEYMKKSYLIAFCIDRNDPRTAGIITLYKIKN</sequence>
<accession>A0ABU5VU63</accession>
<evidence type="ECO:0000313" key="2">
    <source>
        <dbReference type="Proteomes" id="UP001302274"/>
    </source>
</evidence>
<dbReference type="RefSeq" id="WP_323576412.1">
    <property type="nucleotide sequence ID" value="NZ_JAYGJQ010000002.1"/>
</dbReference>
<comment type="caution">
    <text evidence="1">The sequence shown here is derived from an EMBL/GenBank/DDBJ whole genome shotgun (WGS) entry which is preliminary data.</text>
</comment>
<name>A0ABU5VU63_9BACT</name>
<dbReference type="EMBL" id="JAYGJQ010000002">
    <property type="protein sequence ID" value="MEA9356606.1"/>
    <property type="molecule type" value="Genomic_DNA"/>
</dbReference>
<dbReference type="Proteomes" id="UP001302274">
    <property type="component" value="Unassembled WGS sequence"/>
</dbReference>
<gene>
    <name evidence="1" type="ORF">SHI21_10340</name>
</gene>